<dbReference type="InterPro" id="IPR007627">
    <property type="entry name" value="RNA_pol_sigma70_r2"/>
</dbReference>
<dbReference type="Proteomes" id="UP001449657">
    <property type="component" value="Chromosome"/>
</dbReference>
<dbReference type="EMBL" id="CP150096">
    <property type="protein sequence ID" value="WZN44063.1"/>
    <property type="molecule type" value="Genomic_DNA"/>
</dbReference>
<evidence type="ECO:0000256" key="4">
    <source>
        <dbReference type="ARBA" id="ARBA00023163"/>
    </source>
</evidence>
<dbReference type="Gene3D" id="1.10.1740.10">
    <property type="match status" value="1"/>
</dbReference>
<dbReference type="PANTHER" id="PTHR43133:SF46">
    <property type="entry name" value="RNA POLYMERASE SIGMA-70 FACTOR ECF SUBFAMILY"/>
    <property type="match status" value="1"/>
</dbReference>
<dbReference type="SUPFAM" id="SSF88946">
    <property type="entry name" value="Sigma2 domain of RNA polymerase sigma factors"/>
    <property type="match status" value="1"/>
</dbReference>
<evidence type="ECO:0000313" key="8">
    <source>
        <dbReference type="Proteomes" id="UP001449657"/>
    </source>
</evidence>
<comment type="similarity">
    <text evidence="1">Belongs to the sigma-70 factor family. ECF subfamily.</text>
</comment>
<reference evidence="7 8" key="1">
    <citation type="submission" date="2024-03" db="EMBL/GenBank/DDBJ databases">
        <title>Chitinophaga caseinilytica sp. nov., a casein hydrolysing bacterium isolated from forest soil.</title>
        <authorList>
            <person name="Lee D.S."/>
            <person name="Han D.M."/>
            <person name="Baek J.H."/>
            <person name="Choi D.G."/>
            <person name="Jeon J.H."/>
            <person name="Jeon C.O."/>
        </authorList>
    </citation>
    <scope>NUCLEOTIDE SEQUENCE [LARGE SCALE GENOMIC DNA]</scope>
    <source>
        <strain evidence="7 8">KACC 19118</strain>
    </source>
</reference>
<evidence type="ECO:0000256" key="3">
    <source>
        <dbReference type="ARBA" id="ARBA00023082"/>
    </source>
</evidence>
<dbReference type="InterPro" id="IPR039425">
    <property type="entry name" value="RNA_pol_sigma-70-like"/>
</dbReference>
<dbReference type="CDD" id="cd06171">
    <property type="entry name" value="Sigma70_r4"/>
    <property type="match status" value="1"/>
</dbReference>
<evidence type="ECO:0000259" key="5">
    <source>
        <dbReference type="Pfam" id="PF04542"/>
    </source>
</evidence>
<dbReference type="InterPro" id="IPR014327">
    <property type="entry name" value="RNA_pol_sigma70_bacteroid"/>
</dbReference>
<dbReference type="Gene3D" id="1.10.10.10">
    <property type="entry name" value="Winged helix-like DNA-binding domain superfamily/Winged helix DNA-binding domain"/>
    <property type="match status" value="1"/>
</dbReference>
<name>A0ABZ2YXF7_9BACT</name>
<dbReference type="SUPFAM" id="SSF88659">
    <property type="entry name" value="Sigma3 and sigma4 domains of RNA polymerase sigma factors"/>
    <property type="match status" value="1"/>
</dbReference>
<evidence type="ECO:0000256" key="2">
    <source>
        <dbReference type="ARBA" id="ARBA00023015"/>
    </source>
</evidence>
<dbReference type="NCBIfam" id="TIGR02937">
    <property type="entry name" value="sigma70-ECF"/>
    <property type="match status" value="1"/>
</dbReference>
<keyword evidence="2" id="KW-0805">Transcription regulation</keyword>
<dbReference type="InterPro" id="IPR036388">
    <property type="entry name" value="WH-like_DNA-bd_sf"/>
</dbReference>
<dbReference type="InterPro" id="IPR014284">
    <property type="entry name" value="RNA_pol_sigma-70_dom"/>
</dbReference>
<keyword evidence="4" id="KW-0804">Transcription</keyword>
<protein>
    <submittedName>
        <fullName evidence="7">RNA polymerase sigma-70 factor</fullName>
    </submittedName>
</protein>
<keyword evidence="3" id="KW-0731">Sigma factor</keyword>
<evidence type="ECO:0000313" key="7">
    <source>
        <dbReference type="EMBL" id="WZN44063.1"/>
    </source>
</evidence>
<dbReference type="Pfam" id="PF08281">
    <property type="entry name" value="Sigma70_r4_2"/>
    <property type="match status" value="1"/>
</dbReference>
<dbReference type="InterPro" id="IPR013325">
    <property type="entry name" value="RNA_pol_sigma_r2"/>
</dbReference>
<evidence type="ECO:0000259" key="6">
    <source>
        <dbReference type="Pfam" id="PF08281"/>
    </source>
</evidence>
<dbReference type="InterPro" id="IPR013324">
    <property type="entry name" value="RNA_pol_sigma_r3/r4-like"/>
</dbReference>
<proteinExistence type="inferred from homology"/>
<dbReference type="PANTHER" id="PTHR43133">
    <property type="entry name" value="RNA POLYMERASE ECF-TYPE SIGMA FACTO"/>
    <property type="match status" value="1"/>
</dbReference>
<accession>A0ABZ2YXF7</accession>
<feature type="domain" description="RNA polymerase sigma-70 region 2" evidence="5">
    <location>
        <begin position="27"/>
        <end position="92"/>
    </location>
</feature>
<dbReference type="Pfam" id="PF04542">
    <property type="entry name" value="Sigma70_r2"/>
    <property type="match status" value="1"/>
</dbReference>
<organism evidence="7 8">
    <name type="scientific">Chitinophaga caseinilytica</name>
    <dbReference type="NCBI Taxonomy" id="2267521"/>
    <lineage>
        <taxon>Bacteria</taxon>
        <taxon>Pseudomonadati</taxon>
        <taxon>Bacteroidota</taxon>
        <taxon>Chitinophagia</taxon>
        <taxon>Chitinophagales</taxon>
        <taxon>Chitinophagaceae</taxon>
        <taxon>Chitinophaga</taxon>
    </lineage>
</organism>
<sequence length="219" mass="25465">MAIHGLQSEQDLLSKTASGDQQAFAGLVDMYWNKVYSHALAYTKRQAQAQEITQDIFLHIWHKRDHLAEVASFKNFLFIVGKNQIISAMRRNLQVTVAPDGSELYEEVMQADHPLRYKEAYQQVLEVIEQLPPVRRKVFKLSRIDGLSYEEIAAQLNISRNTVKEHIVKSLNYLRQHLQAEGHFVALMILFSIFFDRNHPPFLFHASLIVISRKWINLH</sequence>
<dbReference type="RefSeq" id="WP_341838857.1">
    <property type="nucleotide sequence ID" value="NZ_CP149792.1"/>
</dbReference>
<feature type="domain" description="RNA polymerase sigma factor 70 region 4 type 2" evidence="6">
    <location>
        <begin position="122"/>
        <end position="170"/>
    </location>
</feature>
<evidence type="ECO:0000256" key="1">
    <source>
        <dbReference type="ARBA" id="ARBA00010641"/>
    </source>
</evidence>
<dbReference type="NCBIfam" id="TIGR02985">
    <property type="entry name" value="Sig70_bacteroi1"/>
    <property type="match status" value="1"/>
</dbReference>
<keyword evidence="8" id="KW-1185">Reference proteome</keyword>
<gene>
    <name evidence="7" type="ORF">WJU22_14265</name>
</gene>
<dbReference type="InterPro" id="IPR013249">
    <property type="entry name" value="RNA_pol_sigma70_r4_t2"/>
</dbReference>